<dbReference type="Proteomes" id="UP000322079">
    <property type="component" value="Chromosome"/>
</dbReference>
<proteinExistence type="predicted"/>
<feature type="transmembrane region" description="Helical" evidence="1">
    <location>
        <begin position="12"/>
        <end position="39"/>
    </location>
</feature>
<reference evidence="2 3" key="1">
    <citation type="submission" date="2019-08" db="EMBL/GenBank/DDBJ databases">
        <title>Chromobacterium paludis, a novel bacterium isolated from a Maryland marsh pond.</title>
        <authorList>
            <person name="Blackburn M.B."/>
            <person name="Gundersen-Rindal D.E."/>
        </authorList>
    </citation>
    <scope>NUCLEOTIDE SEQUENCE [LARGE SCALE GENOMIC DNA]</scope>
    <source>
        <strain evidence="3">IIBBL 257-1</strain>
    </source>
</reference>
<protein>
    <submittedName>
        <fullName evidence="2">Uncharacterized protein</fullName>
    </submittedName>
</protein>
<dbReference type="AlphaFoldDB" id="A0A5C1DK90"/>
<dbReference type="KEGG" id="chrm:FYK34_16995"/>
<keyword evidence="1" id="KW-1133">Transmembrane helix</keyword>
<sequence>MPRAFKRGVGLFGQAASAGHCSLSFFTGNAIMASFFMVLSRHLLRDMLGDEARPADAALRRDISSTDPRDGDERLRLMLRLEQCRLEKGGLC</sequence>
<keyword evidence="1" id="KW-0472">Membrane</keyword>
<evidence type="ECO:0000313" key="3">
    <source>
        <dbReference type="Proteomes" id="UP000322079"/>
    </source>
</evidence>
<keyword evidence="1" id="KW-0812">Transmembrane</keyword>
<dbReference type="EMBL" id="CP043473">
    <property type="protein sequence ID" value="QEL57131.1"/>
    <property type="molecule type" value="Genomic_DNA"/>
</dbReference>
<organism evidence="2 3">
    <name type="scientific">Chromobacterium paludis</name>
    <dbReference type="NCBI Taxonomy" id="2605945"/>
    <lineage>
        <taxon>Bacteria</taxon>
        <taxon>Pseudomonadati</taxon>
        <taxon>Pseudomonadota</taxon>
        <taxon>Betaproteobacteria</taxon>
        <taxon>Neisseriales</taxon>
        <taxon>Chromobacteriaceae</taxon>
        <taxon>Chromobacterium</taxon>
    </lineage>
</organism>
<keyword evidence="3" id="KW-1185">Reference proteome</keyword>
<evidence type="ECO:0000256" key="1">
    <source>
        <dbReference type="SAM" id="Phobius"/>
    </source>
</evidence>
<name>A0A5C1DK90_9NEIS</name>
<dbReference type="RefSeq" id="WP_149298469.1">
    <property type="nucleotide sequence ID" value="NZ_CP043473.1"/>
</dbReference>
<gene>
    <name evidence="2" type="ORF">FYK34_16995</name>
</gene>
<accession>A0A5C1DK90</accession>
<evidence type="ECO:0000313" key="2">
    <source>
        <dbReference type="EMBL" id="QEL57131.1"/>
    </source>
</evidence>